<accession>A0A1H3NTS9</accession>
<dbReference type="Proteomes" id="UP000199079">
    <property type="component" value="Unassembled WGS sequence"/>
</dbReference>
<dbReference type="OrthoDB" id="220637at2157"/>
<evidence type="ECO:0000313" key="2">
    <source>
        <dbReference type="Proteomes" id="UP000199079"/>
    </source>
</evidence>
<gene>
    <name evidence="1" type="ORF">SAMN05216564_11528</name>
</gene>
<dbReference type="AlphaFoldDB" id="A0A1H3NTS9"/>
<dbReference type="EMBL" id="FNPC01000015">
    <property type="protein sequence ID" value="SDY92234.1"/>
    <property type="molecule type" value="Genomic_DNA"/>
</dbReference>
<sequence length="142" mass="15346">MKQSLLVYDGSNPLFRVAVTAATRRSDDVVAVRWDSDPIQAFLEAQFDGRPFAFILIEDDSVHVGAETVGRVLDRLGLADSLVDGLKRSYAAWGASVGRLIHGRTVADLDGTFPLSAAAAAHLTDLRQVREIPVEEASAEEP</sequence>
<reference evidence="2" key="1">
    <citation type="submission" date="2016-10" db="EMBL/GenBank/DDBJ databases">
        <authorList>
            <person name="Varghese N."/>
            <person name="Submissions S."/>
        </authorList>
    </citation>
    <scope>NUCLEOTIDE SEQUENCE [LARGE SCALE GENOMIC DNA]</scope>
    <source>
        <strain evidence="2">DC30,IBRC 10041,KCTC 4046</strain>
    </source>
</reference>
<protein>
    <submittedName>
        <fullName evidence="1">Uncharacterized protein</fullName>
    </submittedName>
</protein>
<name>A0A1H3NTS9_9EURY</name>
<keyword evidence="2" id="KW-1185">Reference proteome</keyword>
<dbReference type="RefSeq" id="WP_092735204.1">
    <property type="nucleotide sequence ID" value="NZ_FNPC01000015.1"/>
</dbReference>
<evidence type="ECO:0000313" key="1">
    <source>
        <dbReference type="EMBL" id="SDY92234.1"/>
    </source>
</evidence>
<organism evidence="1 2">
    <name type="scientific">Halopenitus persicus</name>
    <dbReference type="NCBI Taxonomy" id="1048396"/>
    <lineage>
        <taxon>Archaea</taxon>
        <taxon>Methanobacteriati</taxon>
        <taxon>Methanobacteriota</taxon>
        <taxon>Stenosarchaea group</taxon>
        <taxon>Halobacteria</taxon>
        <taxon>Halobacteriales</taxon>
        <taxon>Haloferacaceae</taxon>
        <taxon>Halopenitus</taxon>
    </lineage>
</organism>
<proteinExistence type="predicted"/>